<dbReference type="InterPro" id="IPR008969">
    <property type="entry name" value="CarboxyPept-like_regulatory"/>
</dbReference>
<feature type="domain" description="Secretin/TonB short N-terminal" evidence="8">
    <location>
        <begin position="68"/>
        <end position="119"/>
    </location>
</feature>
<keyword evidence="7" id="KW-0798">TonB box</keyword>
<dbReference type="Gene3D" id="2.60.40.1120">
    <property type="entry name" value="Carboxypeptidase-like, regulatory domain"/>
    <property type="match status" value="1"/>
</dbReference>
<keyword evidence="2" id="KW-0813">Transport</keyword>
<dbReference type="Pfam" id="PF00593">
    <property type="entry name" value="TonB_dep_Rec_b-barrel"/>
    <property type="match status" value="1"/>
</dbReference>
<dbReference type="GO" id="GO:0009279">
    <property type="term" value="C:cell outer membrane"/>
    <property type="evidence" value="ECO:0007669"/>
    <property type="project" value="UniProtKB-SubCell"/>
</dbReference>
<evidence type="ECO:0000256" key="2">
    <source>
        <dbReference type="ARBA" id="ARBA00022448"/>
    </source>
</evidence>
<keyword evidence="9" id="KW-0675">Receptor</keyword>
<evidence type="ECO:0000313" key="9">
    <source>
        <dbReference type="EMBL" id="SDN20883.1"/>
    </source>
</evidence>
<keyword evidence="3" id="KW-0410">Iron transport</keyword>
<name>A0A1G9ZK35_9SPHI</name>
<protein>
    <submittedName>
        <fullName evidence="9">TonB-dependent receptor</fullName>
    </submittedName>
</protein>
<dbReference type="RefSeq" id="WP_074609926.1">
    <property type="nucleotide sequence ID" value="NZ_FNGY01000006.1"/>
</dbReference>
<dbReference type="SUPFAM" id="SSF49464">
    <property type="entry name" value="Carboxypeptidase regulatory domain-like"/>
    <property type="match status" value="1"/>
</dbReference>
<keyword evidence="6" id="KW-0998">Cell outer membrane</keyword>
<dbReference type="OrthoDB" id="8727862at2"/>
<dbReference type="SUPFAM" id="SSF56935">
    <property type="entry name" value="Porins"/>
    <property type="match status" value="1"/>
</dbReference>
<dbReference type="Gene3D" id="2.170.130.10">
    <property type="entry name" value="TonB-dependent receptor, plug domain"/>
    <property type="match status" value="1"/>
</dbReference>
<comment type="subcellular location">
    <subcellularLocation>
        <location evidence="1 7">Cell outer membrane</location>
    </subcellularLocation>
</comment>
<dbReference type="SMART" id="SM00965">
    <property type="entry name" value="STN"/>
    <property type="match status" value="1"/>
</dbReference>
<dbReference type="NCBIfam" id="TIGR01782">
    <property type="entry name" value="TonB-Xanth-Caul"/>
    <property type="match status" value="1"/>
</dbReference>
<proteinExistence type="inferred from homology"/>
<dbReference type="InterPro" id="IPR011662">
    <property type="entry name" value="Secretin/TonB_short_N"/>
</dbReference>
<dbReference type="PANTHER" id="PTHR40980">
    <property type="entry name" value="PLUG DOMAIN-CONTAINING PROTEIN"/>
    <property type="match status" value="1"/>
</dbReference>
<comment type="similarity">
    <text evidence="7">Belongs to the TonB-dependent receptor family.</text>
</comment>
<dbReference type="CDD" id="cd01347">
    <property type="entry name" value="ligand_gated_channel"/>
    <property type="match status" value="1"/>
</dbReference>
<evidence type="ECO:0000256" key="7">
    <source>
        <dbReference type="RuleBase" id="RU003357"/>
    </source>
</evidence>
<evidence type="ECO:0000313" key="10">
    <source>
        <dbReference type="Proteomes" id="UP000183200"/>
    </source>
</evidence>
<gene>
    <name evidence="9" type="ORF">SAMN05421820_106477</name>
</gene>
<keyword evidence="3" id="KW-0406">Ion transport</keyword>
<dbReference type="InterPro" id="IPR010104">
    <property type="entry name" value="TonB_rcpt_bac"/>
</dbReference>
<dbReference type="AlphaFoldDB" id="A0A1G9ZK35"/>
<dbReference type="Proteomes" id="UP000183200">
    <property type="component" value="Unassembled WGS sequence"/>
</dbReference>
<keyword evidence="5 7" id="KW-0472">Membrane</keyword>
<dbReference type="Pfam" id="PF07660">
    <property type="entry name" value="STN"/>
    <property type="match status" value="1"/>
</dbReference>
<evidence type="ECO:0000256" key="4">
    <source>
        <dbReference type="ARBA" id="ARBA00023004"/>
    </source>
</evidence>
<dbReference type="InterPro" id="IPR012910">
    <property type="entry name" value="Plug_dom"/>
</dbReference>
<dbReference type="GO" id="GO:0006826">
    <property type="term" value="P:iron ion transport"/>
    <property type="evidence" value="ECO:0007669"/>
    <property type="project" value="UniProtKB-KW"/>
</dbReference>
<organism evidence="9 10">
    <name type="scientific">Pedobacter steynii</name>
    <dbReference type="NCBI Taxonomy" id="430522"/>
    <lineage>
        <taxon>Bacteria</taxon>
        <taxon>Pseudomonadati</taxon>
        <taxon>Bacteroidota</taxon>
        <taxon>Sphingobacteriia</taxon>
        <taxon>Sphingobacteriales</taxon>
        <taxon>Sphingobacteriaceae</taxon>
        <taxon>Pedobacter</taxon>
    </lineage>
</organism>
<evidence type="ECO:0000256" key="6">
    <source>
        <dbReference type="ARBA" id="ARBA00023237"/>
    </source>
</evidence>
<keyword evidence="10" id="KW-1185">Reference proteome</keyword>
<dbReference type="InterPro" id="IPR000531">
    <property type="entry name" value="Beta-barrel_TonB"/>
</dbReference>
<evidence type="ECO:0000256" key="3">
    <source>
        <dbReference type="ARBA" id="ARBA00022496"/>
    </source>
</evidence>
<dbReference type="Gene3D" id="3.55.50.30">
    <property type="match status" value="1"/>
</dbReference>
<dbReference type="Pfam" id="PF07715">
    <property type="entry name" value="Plug"/>
    <property type="match status" value="1"/>
</dbReference>
<accession>A0A1G9ZK35</accession>
<evidence type="ECO:0000256" key="5">
    <source>
        <dbReference type="ARBA" id="ARBA00023136"/>
    </source>
</evidence>
<dbReference type="Pfam" id="PF13715">
    <property type="entry name" value="CarbopepD_reg_2"/>
    <property type="match status" value="1"/>
</dbReference>
<dbReference type="Gene3D" id="2.40.170.20">
    <property type="entry name" value="TonB-dependent receptor, beta-barrel domain"/>
    <property type="match status" value="1"/>
</dbReference>
<reference evidence="10" key="1">
    <citation type="submission" date="2016-10" db="EMBL/GenBank/DDBJ databases">
        <authorList>
            <person name="Varghese N."/>
            <person name="Submissions S."/>
        </authorList>
    </citation>
    <scope>NUCLEOTIDE SEQUENCE [LARGE SCALE GENOMIC DNA]</scope>
    <source>
        <strain evidence="10">DSM 19110</strain>
    </source>
</reference>
<dbReference type="PANTHER" id="PTHR40980:SF3">
    <property type="entry name" value="TONB-DEPENDENT RECEPTOR-LIKE BETA-BARREL DOMAIN-CONTAINING PROTEIN"/>
    <property type="match status" value="1"/>
</dbReference>
<evidence type="ECO:0000256" key="1">
    <source>
        <dbReference type="ARBA" id="ARBA00004442"/>
    </source>
</evidence>
<evidence type="ECO:0000259" key="8">
    <source>
        <dbReference type="SMART" id="SM00965"/>
    </source>
</evidence>
<sequence length="1098" mass="119696">MYKLYIEFRYDQSSYIRKIANVMKLTVLMICVAIIQVRATGFGQTITLVQKDISLNSVFRVINKQTGYNILWSPSQLTSKKQINANFKSTPLVEVLDKCLANSGLSYTIDNKTIVVSPKLALEGVTKRVVSASVDITITGKVTNGKGEPLEDVSVMLKGAAGKGTKTTKDGSFSINAPKNAVLVFSLIGYQRIEIAIDNRTFIEIKMEENTAQLSEFVVNGISGAQKRSLNIKKASNQFLDAITAEDAGKLPDKNIAEALQRVPGIAIQRNRGEGDFVSIRGLGPQFVAGSINGRTLVSATESFNSTISGGAQSSTGRETNYDVLPSEIIQSIEVYKTGAAEQTEGGIGGVVDIKTAKPLTMGNKYAFSYREQDRIFGSKLGGDFSAIGSWVNKANTLGGLLNVAYSERQIREDKAEGFGYAPEGLFGGRNTFDNNGGGKANVSNVYFPFSSNLESFNEKRKRLSLNGALQWKLDPKTTMSLDFLYSRRNLFSSSTQIIFTAQPFGGYIGSTGTNSDGSVQWPGLQVSPSNTATNYAVNSGGPASVADDQRSLDNIYNTGYHITHNSNGWKLDFDAAYAKADGSMHDRGVVFVTNNPSTPVNVNVNRNYISVIPIHSNAFSVDSLHTRNNGITNRSNRDREYSSKADVEKQIENFFISSIKFGVRYSNREKNISEYNGSVNQTKSDGTGTQISLPASSVPHAQGISNFLNGDFPLNYSNITFPTNIEGIYSKLIQAGAVETNIYNPNQSFDVHEKTMGGYFQANLKGTLGDIPFTGNAGLRVVNTHSDVTSFVQSFTVKFVNGIGIPELTGGTTKINSSSSYTNLLPSINLKFAMSDNTFFRMAYSKSLTRPLFSDLGGLSVNFTNLFVNKYGNAKLKPYKSSNYDIGFEWYTAGGGIVSTNFFYKDLSSFITNETTNNVDFLGVQYRSFSQPQNQAGGNILGNEITFQQPLKFLPGFLQGLGFIANFTFSDGKLNLNNGKPSAFPGISRFSLNSAIYYDNGGKLQARLAYTYRDKYLLMPSDVFGQEIWQNNYGQLDGSISYNIKKGFTIFADAANINNGIDKTFSSSTASPAYDKSRPLAYGMTGVRLAAGVRAVF</sequence>
<dbReference type="EMBL" id="FNGY01000006">
    <property type="protein sequence ID" value="SDN20883.1"/>
    <property type="molecule type" value="Genomic_DNA"/>
</dbReference>
<dbReference type="InterPro" id="IPR037066">
    <property type="entry name" value="Plug_dom_sf"/>
</dbReference>
<keyword evidence="4" id="KW-0408">Iron</keyword>
<dbReference type="InterPro" id="IPR036942">
    <property type="entry name" value="Beta-barrel_TonB_sf"/>
</dbReference>